<evidence type="ECO:0000259" key="1">
    <source>
        <dbReference type="Pfam" id="PF03795"/>
    </source>
</evidence>
<dbReference type="AlphaFoldDB" id="A0A1X2G4I7"/>
<protein>
    <recommendedName>
        <fullName evidence="1">YCII-related domain-containing protein</fullName>
    </recommendedName>
</protein>
<organism evidence="2 3">
    <name type="scientific">Hesseltinella vesiculosa</name>
    <dbReference type="NCBI Taxonomy" id="101127"/>
    <lineage>
        <taxon>Eukaryota</taxon>
        <taxon>Fungi</taxon>
        <taxon>Fungi incertae sedis</taxon>
        <taxon>Mucoromycota</taxon>
        <taxon>Mucoromycotina</taxon>
        <taxon>Mucoromycetes</taxon>
        <taxon>Mucorales</taxon>
        <taxon>Cunninghamellaceae</taxon>
        <taxon>Hesseltinella</taxon>
    </lineage>
</organism>
<reference evidence="2 3" key="1">
    <citation type="submission" date="2016-07" db="EMBL/GenBank/DDBJ databases">
        <title>Pervasive Adenine N6-methylation of Active Genes in Fungi.</title>
        <authorList>
            <consortium name="DOE Joint Genome Institute"/>
            <person name="Mondo S.J."/>
            <person name="Dannebaum R.O."/>
            <person name="Kuo R.C."/>
            <person name="Labutti K."/>
            <person name="Haridas S."/>
            <person name="Kuo A."/>
            <person name="Salamov A."/>
            <person name="Ahrendt S.R."/>
            <person name="Lipzen A."/>
            <person name="Sullivan W."/>
            <person name="Andreopoulos W.B."/>
            <person name="Clum A."/>
            <person name="Lindquist E."/>
            <person name="Daum C."/>
            <person name="Ramamoorthy G.K."/>
            <person name="Gryganskyi A."/>
            <person name="Culley D."/>
            <person name="Magnuson J.K."/>
            <person name="James T.Y."/>
            <person name="O'Malley M.A."/>
            <person name="Stajich J.E."/>
            <person name="Spatafora J.W."/>
            <person name="Visel A."/>
            <person name="Grigoriev I.V."/>
        </authorList>
    </citation>
    <scope>NUCLEOTIDE SEQUENCE [LARGE SCALE GENOMIC DNA]</scope>
    <source>
        <strain evidence="2 3">NRRL 3301</strain>
    </source>
</reference>
<dbReference type="EMBL" id="MCGT01000046">
    <property type="protein sequence ID" value="ORX44774.1"/>
    <property type="molecule type" value="Genomic_DNA"/>
</dbReference>
<name>A0A1X2G4I7_9FUNG</name>
<dbReference type="InterPro" id="IPR005545">
    <property type="entry name" value="YCII"/>
</dbReference>
<comment type="caution">
    <text evidence="2">The sequence shown here is derived from an EMBL/GenBank/DDBJ whole genome shotgun (WGS) entry which is preliminary data.</text>
</comment>
<feature type="domain" description="YCII-related" evidence="1">
    <location>
        <begin position="12"/>
        <end position="98"/>
    </location>
</feature>
<proteinExistence type="predicted"/>
<dbReference type="SUPFAM" id="SSF54909">
    <property type="entry name" value="Dimeric alpha+beta barrel"/>
    <property type="match status" value="1"/>
</dbReference>
<sequence>MTNQQPRKQFIVLIHDYTDDQALERRMAVRDAHMAKAAMWHDNKDLLCGGALFDSHTTRKMVGSMMICQAESEQDLQDRIANDPYVVGKVWEKWTIYPYRNAIGLDKELEGVPVIV</sequence>
<accession>A0A1X2G4I7</accession>
<dbReference type="PANTHER" id="PTHR33606">
    <property type="entry name" value="PROTEIN YCII"/>
    <property type="match status" value="1"/>
</dbReference>
<keyword evidence="3" id="KW-1185">Reference proteome</keyword>
<dbReference type="PANTHER" id="PTHR33606:SF3">
    <property type="entry name" value="PROTEIN YCII"/>
    <property type="match status" value="1"/>
</dbReference>
<dbReference type="Proteomes" id="UP000242146">
    <property type="component" value="Unassembled WGS sequence"/>
</dbReference>
<dbReference type="Gene3D" id="3.30.70.1060">
    <property type="entry name" value="Dimeric alpha+beta barrel"/>
    <property type="match status" value="1"/>
</dbReference>
<dbReference type="InterPro" id="IPR051807">
    <property type="entry name" value="Sec-metab_biosynth-assoc"/>
</dbReference>
<dbReference type="InterPro" id="IPR011008">
    <property type="entry name" value="Dimeric_a/b-barrel"/>
</dbReference>
<evidence type="ECO:0000313" key="3">
    <source>
        <dbReference type="Proteomes" id="UP000242146"/>
    </source>
</evidence>
<dbReference type="Pfam" id="PF03795">
    <property type="entry name" value="YCII"/>
    <property type="match status" value="1"/>
</dbReference>
<dbReference type="OrthoDB" id="5519740at2759"/>
<gene>
    <name evidence="2" type="ORF">DM01DRAFT_1386788</name>
</gene>
<evidence type="ECO:0000313" key="2">
    <source>
        <dbReference type="EMBL" id="ORX44774.1"/>
    </source>
</evidence>